<organism evidence="1">
    <name type="scientific">marine metagenome</name>
    <dbReference type="NCBI Taxonomy" id="408172"/>
    <lineage>
        <taxon>unclassified sequences</taxon>
        <taxon>metagenomes</taxon>
        <taxon>ecological metagenomes</taxon>
    </lineage>
</organism>
<reference evidence="1" key="1">
    <citation type="submission" date="2018-05" db="EMBL/GenBank/DDBJ databases">
        <authorList>
            <person name="Lanie J.A."/>
            <person name="Ng W.-L."/>
            <person name="Kazmierczak K.M."/>
            <person name="Andrzejewski T.M."/>
            <person name="Davidsen T.M."/>
            <person name="Wayne K.J."/>
            <person name="Tettelin H."/>
            <person name="Glass J.I."/>
            <person name="Rusch D."/>
            <person name="Podicherti R."/>
            <person name="Tsui H.-C.T."/>
            <person name="Winkler M.E."/>
        </authorList>
    </citation>
    <scope>NUCLEOTIDE SEQUENCE</scope>
</reference>
<dbReference type="AlphaFoldDB" id="A0A382VMU3"/>
<accession>A0A382VMU3</accession>
<dbReference type="NCBIfam" id="TIGR04138">
    <property type="entry name" value="Plancto_Ver_chp"/>
    <property type="match status" value="1"/>
</dbReference>
<gene>
    <name evidence="1" type="ORF">METZ01_LOCUS400733</name>
</gene>
<proteinExistence type="predicted"/>
<dbReference type="EMBL" id="UINC01153262">
    <property type="protein sequence ID" value="SVD47879.1"/>
    <property type="molecule type" value="Genomic_DNA"/>
</dbReference>
<protein>
    <submittedName>
        <fullName evidence="1">Uncharacterized protein</fullName>
    </submittedName>
</protein>
<sequence length="140" mass="15938">MDDGFLQEIEAVAEADGRYSRAAYLFIFDALKHTVEKLGKTSMPSEQRHVSGRDLVYGISEYALNRFGPMTLTVFEHWGVTQTRNFGEIVFNLVEGNLMSRTDDDCIEDFDGVFDFAHELDWGRRRDEFRRSATASAASP</sequence>
<evidence type="ECO:0000313" key="1">
    <source>
        <dbReference type="EMBL" id="SVD47879.1"/>
    </source>
</evidence>
<dbReference type="InterPro" id="IPR026406">
    <property type="entry name" value="Ver/Plancto_CHP"/>
</dbReference>
<name>A0A382VMU3_9ZZZZ</name>